<dbReference type="Proteomes" id="UP000502823">
    <property type="component" value="Unassembled WGS sequence"/>
</dbReference>
<accession>A0A6L2PCI9</accession>
<dbReference type="InParanoid" id="A0A6L2PCI9"/>
<proteinExistence type="predicted"/>
<name>A0A6L2PCI9_COPFO</name>
<comment type="caution">
    <text evidence="1">The sequence shown here is derived from an EMBL/GenBank/DDBJ whole genome shotgun (WGS) entry which is preliminary data.</text>
</comment>
<dbReference type="OrthoDB" id="8193587at2759"/>
<evidence type="ECO:0000313" key="1">
    <source>
        <dbReference type="EMBL" id="GFG30211.1"/>
    </source>
</evidence>
<organism evidence="1 2">
    <name type="scientific">Coptotermes formosanus</name>
    <name type="common">Formosan subterranean termite</name>
    <dbReference type="NCBI Taxonomy" id="36987"/>
    <lineage>
        <taxon>Eukaryota</taxon>
        <taxon>Metazoa</taxon>
        <taxon>Ecdysozoa</taxon>
        <taxon>Arthropoda</taxon>
        <taxon>Hexapoda</taxon>
        <taxon>Insecta</taxon>
        <taxon>Pterygota</taxon>
        <taxon>Neoptera</taxon>
        <taxon>Polyneoptera</taxon>
        <taxon>Dictyoptera</taxon>
        <taxon>Blattodea</taxon>
        <taxon>Blattoidea</taxon>
        <taxon>Termitoidae</taxon>
        <taxon>Rhinotermitidae</taxon>
        <taxon>Coptotermes</taxon>
    </lineage>
</organism>
<reference evidence="2" key="1">
    <citation type="submission" date="2020-01" db="EMBL/GenBank/DDBJ databases">
        <title>Draft genome sequence of the Termite Coptotermes fromosanus.</title>
        <authorList>
            <person name="Itakura S."/>
            <person name="Yosikawa Y."/>
            <person name="Umezawa K."/>
        </authorList>
    </citation>
    <scope>NUCLEOTIDE SEQUENCE [LARGE SCALE GENOMIC DNA]</scope>
</reference>
<gene>
    <name evidence="1" type="ORF">Cfor_10184</name>
</gene>
<dbReference type="EMBL" id="BLKM01000200">
    <property type="protein sequence ID" value="GFG30211.1"/>
    <property type="molecule type" value="Genomic_DNA"/>
</dbReference>
<dbReference type="AlphaFoldDB" id="A0A6L2PCI9"/>
<keyword evidence="2" id="KW-1185">Reference proteome</keyword>
<sequence>MDSDKEKLVSTNTEYAPHQLVVNYTGHFKMSDTGSCKSYSSGTKTAEVVYNTAGKPLPVYILTPVNTNTVKSHFISPNILFNTSSGLTDVHTPYHINATASQQSVRCVSVINDGDLKRAAVQQNVPNVSQESAITIVTALFQNITGPIPLENTEPEYSEIQKTIDDISHVVERIFATSSEGILVTFPCTPGFENEKVGPSDRIIVKRGSKSSFGLCDECELEKKFNIIFHYMSADVLSTLSTESEIKRIICNVMNALMDVMPVEHALTLVCNCSLCWFLYMCAKVIYRDSPEGLCKLNWSGCSISSYRCLAMRRIAIMDVKSEAGVGQDSGVLCRSSLQIRFTRFGQKRRPYKQSEQLKSVKRRMGSRVPDLNKVSKVIIRTCDNADVIQSVVSPGSGLNNTSQVTGRICDIADVASCSFNSMKPGQSKNDTGLKFRGWSRSWNPEDDLHVFNPVRQFKGNTYTRRKNSSVSGFVIFDLALAMTEAKRDNAKMTGAGGGKEAKYNEMDHLILDIQK</sequence>
<evidence type="ECO:0000313" key="2">
    <source>
        <dbReference type="Proteomes" id="UP000502823"/>
    </source>
</evidence>
<protein>
    <submittedName>
        <fullName evidence="1">Uncharacterized protein</fullName>
    </submittedName>
</protein>